<organism evidence="2 3">
    <name type="scientific">Autumnicola patrickiae</name>
    <dbReference type="NCBI Taxonomy" id="3075591"/>
    <lineage>
        <taxon>Bacteria</taxon>
        <taxon>Pseudomonadati</taxon>
        <taxon>Bacteroidota</taxon>
        <taxon>Flavobacteriia</taxon>
        <taxon>Flavobacteriales</taxon>
        <taxon>Flavobacteriaceae</taxon>
        <taxon>Autumnicola</taxon>
    </lineage>
</organism>
<evidence type="ECO:0000313" key="3">
    <source>
        <dbReference type="Proteomes" id="UP001261624"/>
    </source>
</evidence>
<comment type="caution">
    <text evidence="2">The sequence shown here is derived from an EMBL/GenBank/DDBJ whole genome shotgun (WGS) entry which is preliminary data.</text>
</comment>
<protein>
    <submittedName>
        <fullName evidence="2">AbrB/MazE/SpoVT family DNA-binding domain-containing protein</fullName>
    </submittedName>
</protein>
<keyword evidence="2" id="KW-0238">DNA-binding</keyword>
<reference evidence="2 3" key="1">
    <citation type="submission" date="2023-09" db="EMBL/GenBank/DDBJ databases">
        <authorList>
            <person name="Rey-Velasco X."/>
        </authorList>
    </citation>
    <scope>NUCLEOTIDE SEQUENCE [LARGE SCALE GENOMIC DNA]</scope>
    <source>
        <strain evidence="2 3">F188</strain>
    </source>
</reference>
<gene>
    <name evidence="2" type="ORF">RM549_13470</name>
</gene>
<dbReference type="Proteomes" id="UP001261624">
    <property type="component" value="Unassembled WGS sequence"/>
</dbReference>
<keyword evidence="3" id="KW-1185">Reference proteome</keyword>
<dbReference type="InterPro" id="IPR007159">
    <property type="entry name" value="SpoVT-AbrB_dom"/>
</dbReference>
<sequence length="84" mass="9688">MEANLVKIGNSKGVIIPAKLLKLIGLKEKVNIAVQENKLVISPSEKKVREGWEEMIKKEVENNGTPERLMPEIFEDEENDDWKW</sequence>
<dbReference type="Pfam" id="PF04014">
    <property type="entry name" value="MazE_antitoxin"/>
    <property type="match status" value="1"/>
</dbReference>
<proteinExistence type="predicted"/>
<evidence type="ECO:0000259" key="1">
    <source>
        <dbReference type="SMART" id="SM00966"/>
    </source>
</evidence>
<feature type="domain" description="SpoVT-AbrB" evidence="1">
    <location>
        <begin position="6"/>
        <end position="49"/>
    </location>
</feature>
<dbReference type="Gene3D" id="2.10.260.10">
    <property type="match status" value="1"/>
</dbReference>
<dbReference type="SMART" id="SM00966">
    <property type="entry name" value="SpoVT_AbrB"/>
    <property type="match status" value="1"/>
</dbReference>
<dbReference type="InterPro" id="IPR037914">
    <property type="entry name" value="SpoVT-AbrB_sf"/>
</dbReference>
<accession>A0ABU3E476</accession>
<dbReference type="GO" id="GO:0003677">
    <property type="term" value="F:DNA binding"/>
    <property type="evidence" value="ECO:0007669"/>
    <property type="project" value="UniProtKB-KW"/>
</dbReference>
<dbReference type="SUPFAM" id="SSF89447">
    <property type="entry name" value="AbrB/MazE/MraZ-like"/>
    <property type="match status" value="1"/>
</dbReference>
<evidence type="ECO:0000313" key="2">
    <source>
        <dbReference type="EMBL" id="MDT0690802.1"/>
    </source>
</evidence>
<name>A0ABU3E476_9FLAO</name>
<dbReference type="EMBL" id="JAVRHM010000016">
    <property type="protein sequence ID" value="MDT0690802.1"/>
    <property type="molecule type" value="Genomic_DNA"/>
</dbReference>
<dbReference type="RefSeq" id="WP_311685687.1">
    <property type="nucleotide sequence ID" value="NZ_JAVRHM010000016.1"/>
</dbReference>